<name>A0ABN3S9Y2_9ACTN</name>
<feature type="compositionally biased region" description="Pro residues" evidence="1">
    <location>
        <begin position="141"/>
        <end position="155"/>
    </location>
</feature>
<dbReference type="RefSeq" id="WP_344571461.1">
    <property type="nucleotide sequence ID" value="NZ_BAAASK010000001.1"/>
</dbReference>
<sequence>MSPLLPPVSPSVTAELVAALTPRLRKRLDAGVAKVSGRPMVRDGDIVRIAVDAETDLELHAPDGIVSSAGAIRCGCLLAPDCLHRAAAASAAPVAEPTEPAVGTPSPTDSAVGTPSPGEPSQETAPAPAGPATPAATPAAVPAPGPTPPPAPPAAQTPGAAPGDVPAPEAATPAQCAASAALHAAAAAVLEAGVEGAGAVLQAELLRAAHTARLAGLPRASGRAVAVVTALRAARAADPAHRLSDLGAALRDVLLLAHRLPGATGPELAGLRGRVRQPYSPDGSLRLYGLFAEPVLTTTGYAGTVTWTADTAGRLYTVPDVAPGGAERAMGSADRAVRLGDTSLTPRELSRAGLAVSGATVSPTGRLGAGTGVRAVRAPGASWYAEPLDRLWAVPVAEQVARALASDLDVPDAHLTPQTTGRTVRGGENGRDGQDLLFLDVTLVGTVREAAGECLLADCDGLTVRLAAAHDDPALPHRENLRLLARLASARSARLRVVARLTPAPQPRASLLAASHPTDPDSRIDLGLDRLRRADLPAEAASGPAGDAPTTPSVRAATAADEAPVHLLRRRVHQAASGGRRVLAFPGNRESEAARLRRYGLGTAGELLAELHATAAERARDPFGRLLPADTGRFARAWLGAAVYTEEVDRALCAAAWGARLPGLTSP</sequence>
<feature type="compositionally biased region" description="Low complexity" evidence="1">
    <location>
        <begin position="124"/>
        <end position="140"/>
    </location>
</feature>
<feature type="compositionally biased region" description="Low complexity" evidence="1">
    <location>
        <begin position="92"/>
        <end position="102"/>
    </location>
</feature>
<reference evidence="2 3" key="1">
    <citation type="journal article" date="2019" name="Int. J. Syst. Evol. Microbiol.">
        <title>The Global Catalogue of Microorganisms (GCM) 10K type strain sequencing project: providing services to taxonomists for standard genome sequencing and annotation.</title>
        <authorList>
            <consortium name="The Broad Institute Genomics Platform"/>
            <consortium name="The Broad Institute Genome Sequencing Center for Infectious Disease"/>
            <person name="Wu L."/>
            <person name="Ma J."/>
        </authorList>
    </citation>
    <scope>NUCLEOTIDE SEQUENCE [LARGE SCALE GENOMIC DNA]</scope>
    <source>
        <strain evidence="2 3">JCM 4531</strain>
    </source>
</reference>
<evidence type="ECO:0000313" key="3">
    <source>
        <dbReference type="Proteomes" id="UP001499989"/>
    </source>
</evidence>
<protein>
    <recommendedName>
        <fullName evidence="4">SWIM-type domain-containing protein</fullName>
    </recommendedName>
</protein>
<feature type="region of interest" description="Disordered" evidence="1">
    <location>
        <begin position="92"/>
        <end position="170"/>
    </location>
</feature>
<evidence type="ECO:0000313" key="2">
    <source>
        <dbReference type="EMBL" id="GAA2669907.1"/>
    </source>
</evidence>
<keyword evidence="3" id="KW-1185">Reference proteome</keyword>
<dbReference type="EMBL" id="BAAASK010000001">
    <property type="protein sequence ID" value="GAA2669907.1"/>
    <property type="molecule type" value="Genomic_DNA"/>
</dbReference>
<organism evidence="2 3">
    <name type="scientific">Streptomyces violaceolatus</name>
    <dbReference type="NCBI Taxonomy" id="67378"/>
    <lineage>
        <taxon>Bacteria</taxon>
        <taxon>Bacillati</taxon>
        <taxon>Actinomycetota</taxon>
        <taxon>Actinomycetes</taxon>
        <taxon>Kitasatosporales</taxon>
        <taxon>Streptomycetaceae</taxon>
        <taxon>Streptomyces</taxon>
        <taxon>Streptomyces violaceoruber group</taxon>
    </lineage>
</organism>
<comment type="caution">
    <text evidence="2">The sequence shown here is derived from an EMBL/GenBank/DDBJ whole genome shotgun (WGS) entry which is preliminary data.</text>
</comment>
<evidence type="ECO:0000256" key="1">
    <source>
        <dbReference type="SAM" id="MobiDB-lite"/>
    </source>
</evidence>
<feature type="compositionally biased region" description="Polar residues" evidence="1">
    <location>
        <begin position="105"/>
        <end position="123"/>
    </location>
</feature>
<evidence type="ECO:0008006" key="4">
    <source>
        <dbReference type="Google" id="ProtNLM"/>
    </source>
</evidence>
<proteinExistence type="predicted"/>
<dbReference type="Proteomes" id="UP001499989">
    <property type="component" value="Unassembled WGS sequence"/>
</dbReference>
<gene>
    <name evidence="2" type="ORF">GCM10010310_08070</name>
</gene>
<accession>A0ABN3S9Y2</accession>
<feature type="compositionally biased region" description="Low complexity" evidence="1">
    <location>
        <begin position="156"/>
        <end position="170"/>
    </location>
</feature>